<evidence type="ECO:0000313" key="1">
    <source>
        <dbReference type="EMBL" id="JAD23366.1"/>
    </source>
</evidence>
<sequence length="25" mass="2864">MQKKNVRGAITCSVGLMYINFVDYL</sequence>
<proteinExistence type="predicted"/>
<organism evidence="1">
    <name type="scientific">Arundo donax</name>
    <name type="common">Giant reed</name>
    <name type="synonym">Donax arundinaceus</name>
    <dbReference type="NCBI Taxonomy" id="35708"/>
    <lineage>
        <taxon>Eukaryota</taxon>
        <taxon>Viridiplantae</taxon>
        <taxon>Streptophyta</taxon>
        <taxon>Embryophyta</taxon>
        <taxon>Tracheophyta</taxon>
        <taxon>Spermatophyta</taxon>
        <taxon>Magnoliopsida</taxon>
        <taxon>Liliopsida</taxon>
        <taxon>Poales</taxon>
        <taxon>Poaceae</taxon>
        <taxon>PACMAD clade</taxon>
        <taxon>Arundinoideae</taxon>
        <taxon>Arundineae</taxon>
        <taxon>Arundo</taxon>
    </lineage>
</organism>
<dbReference type="AlphaFoldDB" id="A0A0A8YBL4"/>
<name>A0A0A8YBL4_ARUDO</name>
<protein>
    <submittedName>
        <fullName evidence="1">Uncharacterized protein</fullName>
    </submittedName>
</protein>
<accession>A0A0A8YBL4</accession>
<dbReference type="EMBL" id="GBRH01274529">
    <property type="protein sequence ID" value="JAD23366.1"/>
    <property type="molecule type" value="Transcribed_RNA"/>
</dbReference>
<reference evidence="1" key="1">
    <citation type="submission" date="2014-09" db="EMBL/GenBank/DDBJ databases">
        <authorList>
            <person name="Magalhaes I.L.F."/>
            <person name="Oliveira U."/>
            <person name="Santos F.R."/>
            <person name="Vidigal T.H.D.A."/>
            <person name="Brescovit A.D."/>
            <person name="Santos A.J."/>
        </authorList>
    </citation>
    <scope>NUCLEOTIDE SEQUENCE</scope>
    <source>
        <tissue evidence="1">Shoot tissue taken approximately 20 cm above the soil surface</tissue>
    </source>
</reference>
<reference evidence="1" key="2">
    <citation type="journal article" date="2015" name="Data Brief">
        <title>Shoot transcriptome of the giant reed, Arundo donax.</title>
        <authorList>
            <person name="Barrero R.A."/>
            <person name="Guerrero F.D."/>
            <person name="Moolhuijzen P."/>
            <person name="Goolsby J.A."/>
            <person name="Tidwell J."/>
            <person name="Bellgard S.E."/>
            <person name="Bellgard M.I."/>
        </authorList>
    </citation>
    <scope>NUCLEOTIDE SEQUENCE</scope>
    <source>
        <tissue evidence="1">Shoot tissue taken approximately 20 cm above the soil surface</tissue>
    </source>
</reference>